<dbReference type="Proteomes" id="UP000724657">
    <property type="component" value="Unassembled WGS sequence"/>
</dbReference>
<evidence type="ECO:0000256" key="5">
    <source>
        <dbReference type="ARBA" id="ARBA00039147"/>
    </source>
</evidence>
<accession>A0A9E2KYN6</accession>
<feature type="binding site" evidence="9">
    <location>
        <position position="120"/>
    </location>
    <ligand>
        <name>NAD(+)</name>
        <dbReference type="ChEBI" id="CHEBI:57540"/>
    </ligand>
</feature>
<dbReference type="Gene3D" id="1.20.1090.10">
    <property type="entry name" value="Dehydroquinate synthase-like - alpha domain"/>
    <property type="match status" value="1"/>
</dbReference>
<feature type="binding site" evidence="9">
    <location>
        <position position="122"/>
    </location>
    <ligand>
        <name>NAD(+)</name>
        <dbReference type="ChEBI" id="CHEBI:57540"/>
    </ligand>
</feature>
<evidence type="ECO:0000256" key="2">
    <source>
        <dbReference type="ARBA" id="ARBA00023002"/>
    </source>
</evidence>
<dbReference type="SUPFAM" id="SSF56796">
    <property type="entry name" value="Dehydroquinate synthase-like"/>
    <property type="match status" value="1"/>
</dbReference>
<sequence>MEKLSFTSYIIDKDIKEELKKELESFKNILIIGGETSLASIDKKLKYALTNQTYTIELYGKECSHFNVERILAKNLDKKFDIVVGIGGGKALDTAKLVAFKLGINILTIPTIAATCAATSSLSVVYNQNGAFTEIINFSAPPLKTFIDLETLKNAPKKYIWAGMGDTLAKFYEVDIKSRWSINSRKELSYQSTLGRTISTLCRELILKYGENAFYSSDIGEEFKNVILVIIVNTGYTSNLVEEYLNGAIAHSVCYGLGNIHSIEKNHLHGELVAYGILIQLLVEDNYSEYEKLIDFYNKLKYPTKLEDFIEIKNFKGIEDKIIDIIINSPDMPDLFKMGFELDREKFKSALYGRKV</sequence>
<dbReference type="InterPro" id="IPR016205">
    <property type="entry name" value="Glycerol_DH"/>
</dbReference>
<evidence type="ECO:0000256" key="6">
    <source>
        <dbReference type="ARBA" id="ARBA00040132"/>
    </source>
</evidence>
<evidence type="ECO:0000256" key="4">
    <source>
        <dbReference type="ARBA" id="ARBA00037918"/>
    </source>
</evidence>
<protein>
    <recommendedName>
        <fullName evidence="6">Glycerol dehydrogenase</fullName>
        <ecNumber evidence="5">1.1.1.6</ecNumber>
    </recommendedName>
</protein>
<gene>
    <name evidence="11" type="ORF">IAA47_07820</name>
</gene>
<dbReference type="Pfam" id="PF00465">
    <property type="entry name" value="Fe-ADH"/>
    <property type="match status" value="1"/>
</dbReference>
<comment type="cofactor">
    <cofactor evidence="8">
        <name>Zn(2+)</name>
        <dbReference type="ChEBI" id="CHEBI:29105"/>
    </cofactor>
    <text evidence="8">Binds 1 zinc ion per subunit.</text>
</comment>
<evidence type="ECO:0000256" key="9">
    <source>
        <dbReference type="PIRSR" id="PIRSR000112-3"/>
    </source>
</evidence>
<dbReference type="EMBL" id="JAHLFN010000070">
    <property type="protein sequence ID" value="MBU3842868.1"/>
    <property type="molecule type" value="Genomic_DNA"/>
</dbReference>
<dbReference type="GO" id="GO:0008888">
    <property type="term" value="F:glycerol dehydrogenase (NAD+) activity"/>
    <property type="evidence" value="ECO:0007669"/>
    <property type="project" value="UniProtKB-EC"/>
</dbReference>
<dbReference type="EC" id="1.1.1.6" evidence="5"/>
<evidence type="ECO:0000313" key="12">
    <source>
        <dbReference type="Proteomes" id="UP000724657"/>
    </source>
</evidence>
<dbReference type="PANTHER" id="PTHR43616:SF5">
    <property type="entry name" value="GLYCEROL DEHYDROGENASE 1"/>
    <property type="match status" value="1"/>
</dbReference>
<reference evidence="11" key="1">
    <citation type="journal article" date="2021" name="PeerJ">
        <title>Extensive microbial diversity within the chicken gut microbiome revealed by metagenomics and culture.</title>
        <authorList>
            <person name="Gilroy R."/>
            <person name="Ravi A."/>
            <person name="Getino M."/>
            <person name="Pursley I."/>
            <person name="Horton D.L."/>
            <person name="Alikhan N.F."/>
            <person name="Baker D."/>
            <person name="Gharbi K."/>
            <person name="Hall N."/>
            <person name="Watson M."/>
            <person name="Adriaenssens E.M."/>
            <person name="Foster-Nyarko E."/>
            <person name="Jarju S."/>
            <person name="Secka A."/>
            <person name="Antonio M."/>
            <person name="Oren A."/>
            <person name="Chaudhuri R.R."/>
            <person name="La Ragione R."/>
            <person name="Hildebrand F."/>
            <person name="Pallen M.J."/>
        </authorList>
    </citation>
    <scope>NUCLEOTIDE SEQUENCE</scope>
    <source>
        <strain evidence="11">A6-441</strain>
    </source>
</reference>
<organism evidence="11 12">
    <name type="scientific">Candidatus Fusobacterium pullicola</name>
    <dbReference type="NCBI Taxonomy" id="2838601"/>
    <lineage>
        <taxon>Bacteria</taxon>
        <taxon>Fusobacteriati</taxon>
        <taxon>Fusobacteriota</taxon>
        <taxon>Fusobacteriia</taxon>
        <taxon>Fusobacteriales</taxon>
        <taxon>Fusobacteriaceae</taxon>
        <taxon>Fusobacterium</taxon>
    </lineage>
</organism>
<keyword evidence="3 9" id="KW-0520">NAD</keyword>
<evidence type="ECO:0000256" key="1">
    <source>
        <dbReference type="ARBA" id="ARBA00022723"/>
    </source>
</evidence>
<feature type="binding site" evidence="8">
    <location>
        <position position="166"/>
    </location>
    <ligand>
        <name>glycerol</name>
        <dbReference type="ChEBI" id="CHEBI:17754"/>
    </ligand>
</feature>
<dbReference type="AlphaFoldDB" id="A0A9E2KYN6"/>
<evidence type="ECO:0000256" key="7">
    <source>
        <dbReference type="ARBA" id="ARBA00049006"/>
    </source>
</evidence>
<keyword evidence="1 8" id="KW-0479">Metal-binding</keyword>
<evidence type="ECO:0000256" key="8">
    <source>
        <dbReference type="PIRSR" id="PIRSR000112-1"/>
    </source>
</evidence>
<dbReference type="InterPro" id="IPR001670">
    <property type="entry name" value="ADH_Fe/GldA"/>
</dbReference>
<keyword evidence="2 11" id="KW-0560">Oxidoreductase</keyword>
<feature type="binding site" evidence="8">
    <location>
        <position position="269"/>
    </location>
    <ligand>
        <name>glycerol</name>
        <dbReference type="ChEBI" id="CHEBI:17754"/>
    </ligand>
</feature>
<evidence type="ECO:0000259" key="10">
    <source>
        <dbReference type="Pfam" id="PF00465"/>
    </source>
</evidence>
<evidence type="ECO:0000313" key="11">
    <source>
        <dbReference type="EMBL" id="MBU3842868.1"/>
    </source>
</evidence>
<comment type="caution">
    <text evidence="11">The sequence shown here is derived from an EMBL/GenBank/DDBJ whole genome shotgun (WGS) entry which is preliminary data.</text>
</comment>
<dbReference type="PANTHER" id="PTHR43616">
    <property type="entry name" value="GLYCEROL DEHYDROGENASE"/>
    <property type="match status" value="1"/>
</dbReference>
<evidence type="ECO:0000256" key="3">
    <source>
        <dbReference type="ARBA" id="ARBA00023027"/>
    </source>
</evidence>
<reference evidence="11" key="2">
    <citation type="submission" date="2021-04" db="EMBL/GenBank/DDBJ databases">
        <authorList>
            <person name="Gilroy R."/>
        </authorList>
    </citation>
    <scope>NUCLEOTIDE SEQUENCE</scope>
    <source>
        <strain evidence="11">A6-441</strain>
    </source>
</reference>
<feature type="binding site" evidence="8">
    <location>
        <position position="251"/>
    </location>
    <ligand>
        <name>glycerol</name>
        <dbReference type="ChEBI" id="CHEBI:17754"/>
    </ligand>
</feature>
<comment type="pathway">
    <text evidence="4">Polyol metabolism; glycerol fermentation; glycerone phosphate from glycerol (oxidative route): step 1/2.</text>
</comment>
<keyword evidence="8" id="KW-0862">Zinc</keyword>
<dbReference type="GO" id="GO:0046872">
    <property type="term" value="F:metal ion binding"/>
    <property type="evidence" value="ECO:0007669"/>
    <property type="project" value="UniProtKB-KW"/>
</dbReference>
<feature type="domain" description="Alcohol dehydrogenase iron-type/glycerol dehydrogenase GldA" evidence="10">
    <location>
        <begin position="8"/>
        <end position="130"/>
    </location>
</feature>
<proteinExistence type="predicted"/>
<comment type="catalytic activity">
    <reaction evidence="7">
        <text>glycerol + NAD(+) = dihydroxyacetone + NADH + H(+)</text>
        <dbReference type="Rhea" id="RHEA:13769"/>
        <dbReference type="ChEBI" id="CHEBI:15378"/>
        <dbReference type="ChEBI" id="CHEBI:16016"/>
        <dbReference type="ChEBI" id="CHEBI:17754"/>
        <dbReference type="ChEBI" id="CHEBI:57540"/>
        <dbReference type="ChEBI" id="CHEBI:57945"/>
        <dbReference type="EC" id="1.1.1.6"/>
    </reaction>
</comment>
<dbReference type="PIRSF" id="PIRSF000112">
    <property type="entry name" value="Glycerol_dehydrogenase"/>
    <property type="match status" value="1"/>
</dbReference>
<feature type="binding site" evidence="9">
    <location>
        <begin position="89"/>
        <end position="93"/>
    </location>
    <ligand>
        <name>NAD(+)</name>
        <dbReference type="ChEBI" id="CHEBI:57540"/>
    </ligand>
</feature>
<dbReference type="Gene3D" id="3.40.50.1970">
    <property type="match status" value="1"/>
</dbReference>
<name>A0A9E2KYN6_9FUSO</name>
<feature type="binding site" evidence="9">
    <location>
        <position position="126"/>
    </location>
    <ligand>
        <name>NAD(+)</name>
        <dbReference type="ChEBI" id="CHEBI:57540"/>
    </ligand>
</feature>